<dbReference type="Proteomes" id="UP000554144">
    <property type="component" value="Unassembled WGS sequence"/>
</dbReference>
<dbReference type="GO" id="GO:0006508">
    <property type="term" value="P:proteolysis"/>
    <property type="evidence" value="ECO:0007669"/>
    <property type="project" value="UniProtKB-KW"/>
</dbReference>
<feature type="transmembrane region" description="Helical" evidence="1">
    <location>
        <begin position="179"/>
        <end position="201"/>
    </location>
</feature>
<feature type="transmembrane region" description="Helical" evidence="1">
    <location>
        <begin position="239"/>
        <end position="258"/>
    </location>
</feature>
<evidence type="ECO:0000313" key="4">
    <source>
        <dbReference type="Proteomes" id="UP000554144"/>
    </source>
</evidence>
<keyword evidence="1" id="KW-0472">Membrane</keyword>
<name>A0A853H4C7_9BURK</name>
<feature type="transmembrane region" description="Helical" evidence="1">
    <location>
        <begin position="62"/>
        <end position="84"/>
    </location>
</feature>
<dbReference type="GO" id="GO:0008237">
    <property type="term" value="F:metallopeptidase activity"/>
    <property type="evidence" value="ECO:0007669"/>
    <property type="project" value="UniProtKB-KW"/>
</dbReference>
<proteinExistence type="predicted"/>
<accession>A0A853H4C7</accession>
<keyword evidence="3" id="KW-0482">Metalloprotease</keyword>
<keyword evidence="3" id="KW-0645">Protease</keyword>
<feature type="transmembrane region" description="Helical" evidence="1">
    <location>
        <begin position="207"/>
        <end position="227"/>
    </location>
</feature>
<evidence type="ECO:0000313" key="3">
    <source>
        <dbReference type="EMBL" id="NYT86880.1"/>
    </source>
</evidence>
<organism evidence="3 4">
    <name type="scientific">Pollutimonas harenae</name>
    <dbReference type="NCBI Taxonomy" id="657015"/>
    <lineage>
        <taxon>Bacteria</taxon>
        <taxon>Pseudomonadati</taxon>
        <taxon>Pseudomonadota</taxon>
        <taxon>Betaproteobacteria</taxon>
        <taxon>Burkholderiales</taxon>
        <taxon>Alcaligenaceae</taxon>
        <taxon>Pollutimonas</taxon>
    </lineage>
</organism>
<keyword evidence="1" id="KW-1133">Transmembrane helix</keyword>
<keyword evidence="4" id="KW-1185">Reference proteome</keyword>
<gene>
    <name evidence="3" type="ORF">H0A62_14845</name>
</gene>
<dbReference type="OrthoDB" id="8521072at2"/>
<evidence type="ECO:0000259" key="2">
    <source>
        <dbReference type="Pfam" id="PF02517"/>
    </source>
</evidence>
<protein>
    <submittedName>
        <fullName evidence="3">CPBP family intramembrane metalloprotease</fullName>
    </submittedName>
</protein>
<feature type="transmembrane region" description="Helical" evidence="1">
    <location>
        <begin position="129"/>
        <end position="158"/>
    </location>
</feature>
<dbReference type="AlphaFoldDB" id="A0A853H4C7"/>
<dbReference type="InterPro" id="IPR003675">
    <property type="entry name" value="Rce1/LyrA-like_dom"/>
</dbReference>
<reference evidence="3 4" key="1">
    <citation type="submission" date="2020-07" db="EMBL/GenBank/DDBJ databases">
        <title>Taxonomic revisions and descriptions of new bacterial species based on genomic comparisons in the high-G+C-content subgroup of the family Alcaligenaceae.</title>
        <authorList>
            <person name="Szabo A."/>
            <person name="Felfoldi T."/>
        </authorList>
    </citation>
    <scope>NUCLEOTIDE SEQUENCE [LARGE SCALE GENOMIC DNA]</scope>
    <source>
        <strain evidence="3 4">DSM 25667</strain>
    </source>
</reference>
<dbReference type="EMBL" id="JACCEV010000005">
    <property type="protein sequence ID" value="NYT86880.1"/>
    <property type="molecule type" value="Genomic_DNA"/>
</dbReference>
<dbReference type="GO" id="GO:0080120">
    <property type="term" value="P:CAAX-box protein maturation"/>
    <property type="evidence" value="ECO:0007669"/>
    <property type="project" value="UniProtKB-ARBA"/>
</dbReference>
<sequence>MVSERGAGLGRTPAACFRDELRDFFHFVVHPRLGPRLPGRHAGSGWWEDWFPALSVGRLLKWAFFLWSVNLVFLGPIAVAAATAGGATHRLNIHNIPWMAALVWAPIVEELVFRYGLRRVGAIWWLVPAAVAAMLMGATWSGILLLAGILLVCWMPYLANIPYARKPIPWRYRLGYRRLFPWVFHAASLLFAAVHLYNFTLQAGTPWWLFPLLVLPQWLTGLVLGWLRVKRGIGASMLLHGMFNGGPLLVVWLVIQWAPDMAGAL</sequence>
<comment type="caution">
    <text evidence="3">The sequence shown here is derived from an EMBL/GenBank/DDBJ whole genome shotgun (WGS) entry which is preliminary data.</text>
</comment>
<dbReference type="GO" id="GO:0004175">
    <property type="term" value="F:endopeptidase activity"/>
    <property type="evidence" value="ECO:0007669"/>
    <property type="project" value="UniProtKB-ARBA"/>
</dbReference>
<feature type="domain" description="CAAX prenyl protease 2/Lysostaphin resistance protein A-like" evidence="2">
    <location>
        <begin position="98"/>
        <end position="244"/>
    </location>
</feature>
<feature type="transmembrane region" description="Helical" evidence="1">
    <location>
        <begin position="96"/>
        <end position="117"/>
    </location>
</feature>
<dbReference type="Pfam" id="PF02517">
    <property type="entry name" value="Rce1-like"/>
    <property type="match status" value="1"/>
</dbReference>
<evidence type="ECO:0000256" key="1">
    <source>
        <dbReference type="SAM" id="Phobius"/>
    </source>
</evidence>
<keyword evidence="3" id="KW-0378">Hydrolase</keyword>
<keyword evidence="1" id="KW-0812">Transmembrane</keyword>